<dbReference type="AlphaFoldDB" id="A0A0G0BAG8"/>
<feature type="transmembrane region" description="Helical" evidence="1">
    <location>
        <begin position="109"/>
        <end position="127"/>
    </location>
</feature>
<protein>
    <submittedName>
        <fullName evidence="2">Transporter, MFS superfamily protein</fullName>
    </submittedName>
</protein>
<feature type="transmembrane region" description="Helical" evidence="1">
    <location>
        <begin position="147"/>
        <end position="169"/>
    </location>
</feature>
<keyword evidence="1" id="KW-0812">Transmembrane</keyword>
<dbReference type="Proteomes" id="UP000034127">
    <property type="component" value="Unassembled WGS sequence"/>
</dbReference>
<feature type="transmembrane region" description="Helical" evidence="1">
    <location>
        <begin position="350"/>
        <end position="370"/>
    </location>
</feature>
<feature type="transmembrane region" description="Helical" evidence="1">
    <location>
        <begin position="53"/>
        <end position="74"/>
    </location>
</feature>
<proteinExistence type="predicted"/>
<name>A0A0G0BAG8_9BACT</name>
<evidence type="ECO:0000313" key="2">
    <source>
        <dbReference type="EMBL" id="KKP66344.1"/>
    </source>
</evidence>
<feature type="transmembrane region" description="Helical" evidence="1">
    <location>
        <begin position="249"/>
        <end position="268"/>
    </location>
</feature>
<accession>A0A0G0BAG8</accession>
<feature type="transmembrane region" description="Helical" evidence="1">
    <location>
        <begin position="280"/>
        <end position="298"/>
    </location>
</feature>
<feature type="transmembrane region" description="Helical" evidence="1">
    <location>
        <begin position="175"/>
        <end position="195"/>
    </location>
</feature>
<dbReference type="SUPFAM" id="SSF103473">
    <property type="entry name" value="MFS general substrate transporter"/>
    <property type="match status" value="1"/>
</dbReference>
<feature type="transmembrane region" description="Helical" evidence="1">
    <location>
        <begin position="304"/>
        <end position="322"/>
    </location>
</feature>
<comment type="caution">
    <text evidence="2">The sequence shown here is derived from an EMBL/GenBank/DDBJ whole genome shotgun (WGS) entry which is preliminary data.</text>
</comment>
<dbReference type="Gene3D" id="1.20.1250.20">
    <property type="entry name" value="MFS general substrate transporter like domains"/>
    <property type="match status" value="2"/>
</dbReference>
<feature type="transmembrane region" description="Helical" evidence="1">
    <location>
        <begin position="24"/>
        <end position="47"/>
    </location>
</feature>
<dbReference type="InterPro" id="IPR036259">
    <property type="entry name" value="MFS_trans_sf"/>
</dbReference>
<feature type="transmembrane region" description="Helical" evidence="1">
    <location>
        <begin position="220"/>
        <end position="243"/>
    </location>
</feature>
<keyword evidence="1" id="KW-0472">Membrane</keyword>
<keyword evidence="1" id="KW-1133">Transmembrane helix</keyword>
<evidence type="ECO:0000313" key="3">
    <source>
        <dbReference type="Proteomes" id="UP000034127"/>
    </source>
</evidence>
<feature type="transmembrane region" description="Helical" evidence="1">
    <location>
        <begin position="376"/>
        <end position="394"/>
    </location>
</feature>
<reference evidence="2 3" key="1">
    <citation type="journal article" date="2015" name="Nature">
        <title>rRNA introns, odd ribosomes, and small enigmatic genomes across a large radiation of phyla.</title>
        <authorList>
            <person name="Brown C.T."/>
            <person name="Hug L.A."/>
            <person name="Thomas B.C."/>
            <person name="Sharon I."/>
            <person name="Castelle C.J."/>
            <person name="Singh A."/>
            <person name="Wilkins M.J."/>
            <person name="Williams K.H."/>
            <person name="Banfield J.F."/>
        </authorList>
    </citation>
    <scope>NUCLEOTIDE SEQUENCE [LARGE SCALE GENOMIC DNA]</scope>
</reference>
<feature type="transmembrane region" description="Helical" evidence="1">
    <location>
        <begin position="86"/>
        <end position="103"/>
    </location>
</feature>
<dbReference type="EMBL" id="LBPX01000034">
    <property type="protein sequence ID" value="KKP66344.1"/>
    <property type="molecule type" value="Genomic_DNA"/>
</dbReference>
<evidence type="ECO:0000256" key="1">
    <source>
        <dbReference type="SAM" id="Phobius"/>
    </source>
</evidence>
<organism evidence="2 3">
    <name type="scientific">Candidatus Roizmanbacteria bacterium GW2011_GWC2_35_12</name>
    <dbReference type="NCBI Taxonomy" id="1618485"/>
    <lineage>
        <taxon>Bacteria</taxon>
        <taxon>Candidatus Roizmaniibacteriota</taxon>
    </lineage>
</organism>
<sequence>MTFVIKIKKELAHYYQLPEKTRRLLISFLLYSTAYPMVSIFINAYIWKNNQNLPSLIAFHMGKFMIVPVIFFINGLLLKIFRINKLSFFGSFVIALGAISVVFLNNQTVFNFLSMGLLIGIGTGLYWSNRNYLTIKETDEKNRSYFLGLLFSYATIIALVVTLSIGWLIVFGLSYQTLMVVAFFLIIASGAIIYSRNYDSPRIGKLLISRAGFSWNKKRLIHLGLGLVEGLSFFVPSLLILIMLGNEGILGTLTAISSIISSVLIYYYGRKSKPSDHRKYFILSAILSLVFSLLLAIVFNKLTILIFTLLNGLIINFLWLTFMPIVMKNIDSDTINHEDNRFSYILDSEIFLNIGRIFSGLVCLAIAYRAGDINALRYSPVLLSVIQVLLFTYIENMKKVNIKPVI</sequence>
<gene>
    <name evidence="2" type="ORF">UR63_C0034G0001</name>
</gene>